<dbReference type="Proteomes" id="UP001500279">
    <property type="component" value="Unassembled WGS sequence"/>
</dbReference>
<dbReference type="RefSeq" id="WP_141286751.1">
    <property type="nucleotide sequence ID" value="NZ_BAAAEW010000002.1"/>
</dbReference>
<evidence type="ECO:0000313" key="2">
    <source>
        <dbReference type="Proteomes" id="UP001500279"/>
    </source>
</evidence>
<protein>
    <recommendedName>
        <fullName evidence="3">Phosphoribosyltransferase</fullName>
    </recommendedName>
</protein>
<name>A0ABN1JI64_9BURK</name>
<evidence type="ECO:0000313" key="1">
    <source>
        <dbReference type="EMBL" id="GAA0740321.1"/>
    </source>
</evidence>
<dbReference type="SUPFAM" id="SSF53271">
    <property type="entry name" value="PRTase-like"/>
    <property type="match status" value="1"/>
</dbReference>
<accession>A0ABN1JI64</accession>
<comment type="caution">
    <text evidence="1">The sequence shown here is derived from an EMBL/GenBank/DDBJ whole genome shotgun (WGS) entry which is preliminary data.</text>
</comment>
<organism evidence="1 2">
    <name type="scientific">Ideonella azotifigens</name>
    <dbReference type="NCBI Taxonomy" id="513160"/>
    <lineage>
        <taxon>Bacteria</taxon>
        <taxon>Pseudomonadati</taxon>
        <taxon>Pseudomonadota</taxon>
        <taxon>Betaproteobacteria</taxon>
        <taxon>Burkholderiales</taxon>
        <taxon>Sphaerotilaceae</taxon>
        <taxon>Ideonella</taxon>
    </lineage>
</organism>
<gene>
    <name evidence="1" type="ORF">GCM10009107_01860</name>
</gene>
<dbReference type="CDD" id="cd06223">
    <property type="entry name" value="PRTases_typeI"/>
    <property type="match status" value="1"/>
</dbReference>
<proteinExistence type="predicted"/>
<reference evidence="1 2" key="1">
    <citation type="journal article" date="2019" name="Int. J. Syst. Evol. Microbiol.">
        <title>The Global Catalogue of Microorganisms (GCM) 10K type strain sequencing project: providing services to taxonomists for standard genome sequencing and annotation.</title>
        <authorList>
            <consortium name="The Broad Institute Genomics Platform"/>
            <consortium name="The Broad Institute Genome Sequencing Center for Infectious Disease"/>
            <person name="Wu L."/>
            <person name="Ma J."/>
        </authorList>
    </citation>
    <scope>NUCLEOTIDE SEQUENCE [LARGE SCALE GENOMIC DNA]</scope>
    <source>
        <strain evidence="1 2">JCM 15503</strain>
    </source>
</reference>
<keyword evidence="2" id="KW-1185">Reference proteome</keyword>
<evidence type="ECO:0008006" key="3">
    <source>
        <dbReference type="Google" id="ProtNLM"/>
    </source>
</evidence>
<dbReference type="EMBL" id="BAAAEW010000002">
    <property type="protein sequence ID" value="GAA0740321.1"/>
    <property type="molecule type" value="Genomic_DNA"/>
</dbReference>
<dbReference type="InterPro" id="IPR029057">
    <property type="entry name" value="PRTase-like"/>
</dbReference>
<sequence length="241" mass="25963">MSSLAAQPPRVPWGDFPDVLIHANESAVKQHPAYKAAKSGHGDAAMALVADTMNLGQNAALQALMGARKPILVSAHAYEQEGVNAIPEIFADELSKTLGWPVDPSVLQVNVVAHTGADGFSRLARQAEFAGTVQAGCDYVMVDDFVGMGGTLANLRGHIETQGGRVLAAVCLTGKPHSAKLSPTQSRLQELRAKHGRQLEEWWIERFAHGFDALTESEARYLARTASFDLIRDRIAQSQQA</sequence>
<dbReference type="InterPro" id="IPR000836">
    <property type="entry name" value="PRTase_dom"/>
</dbReference>